<name>A0ABY7EMV5_MYAAR</name>
<reference evidence="1" key="1">
    <citation type="submission" date="2022-11" db="EMBL/GenBank/DDBJ databases">
        <title>Centuries of genome instability and evolution in soft-shell clam transmissible cancer (bioRxiv).</title>
        <authorList>
            <person name="Hart S.F.M."/>
            <person name="Yonemitsu M.A."/>
            <person name="Giersch R.M."/>
            <person name="Beal B.F."/>
            <person name="Arriagada G."/>
            <person name="Davis B.W."/>
            <person name="Ostrander E.A."/>
            <person name="Goff S.P."/>
            <person name="Metzger M.J."/>
        </authorList>
    </citation>
    <scope>NUCLEOTIDE SEQUENCE</scope>
    <source>
        <strain evidence="1">MELC-2E11</strain>
        <tissue evidence="1">Siphon/mantle</tissue>
    </source>
</reference>
<dbReference type="Proteomes" id="UP001164746">
    <property type="component" value="Chromosome 7"/>
</dbReference>
<evidence type="ECO:0000313" key="1">
    <source>
        <dbReference type="EMBL" id="WAR10352.1"/>
    </source>
</evidence>
<protein>
    <submittedName>
        <fullName evidence="1">Uncharacterized protein</fullName>
    </submittedName>
</protein>
<dbReference type="Gene3D" id="3.90.320.10">
    <property type="match status" value="1"/>
</dbReference>
<evidence type="ECO:0000313" key="2">
    <source>
        <dbReference type="Proteomes" id="UP001164746"/>
    </source>
</evidence>
<accession>A0ABY7EMV5</accession>
<sequence>MNDLYPPRQQEHRRSLVLSQEKITQIAFMTTGQRENSLWAAARKLRFIASNFGQIIAASKRNRLFASLKKRLLSAYNLQKRAPIQWGKMELEAFGFMNQASLGVRLMGSFNGIIVAAFTFNRMNSRYHRGVVPFLGQGHDCYGGMPFKQRLLP</sequence>
<organism evidence="1 2">
    <name type="scientific">Mya arenaria</name>
    <name type="common">Soft-shell clam</name>
    <dbReference type="NCBI Taxonomy" id="6604"/>
    <lineage>
        <taxon>Eukaryota</taxon>
        <taxon>Metazoa</taxon>
        <taxon>Spiralia</taxon>
        <taxon>Lophotrochozoa</taxon>
        <taxon>Mollusca</taxon>
        <taxon>Bivalvia</taxon>
        <taxon>Autobranchia</taxon>
        <taxon>Heteroconchia</taxon>
        <taxon>Euheterodonta</taxon>
        <taxon>Imparidentia</taxon>
        <taxon>Neoheterodontei</taxon>
        <taxon>Myida</taxon>
        <taxon>Myoidea</taxon>
        <taxon>Myidae</taxon>
        <taxon>Mya</taxon>
    </lineage>
</organism>
<dbReference type="InterPro" id="IPR011604">
    <property type="entry name" value="PDDEXK-like_dom_sf"/>
</dbReference>
<keyword evidence="2" id="KW-1185">Reference proteome</keyword>
<proteinExistence type="predicted"/>
<feature type="non-terminal residue" evidence="1">
    <location>
        <position position="1"/>
    </location>
</feature>
<gene>
    <name evidence="1" type="ORF">MAR_035428</name>
</gene>
<dbReference type="EMBL" id="CP111018">
    <property type="protein sequence ID" value="WAR10352.1"/>
    <property type="molecule type" value="Genomic_DNA"/>
</dbReference>